<dbReference type="EMBL" id="LDJJ01000008">
    <property type="protein sequence ID" value="KRG71432.1"/>
    <property type="molecule type" value="Genomic_DNA"/>
</dbReference>
<evidence type="ECO:0000313" key="2">
    <source>
        <dbReference type="EMBL" id="KRG71432.1"/>
    </source>
</evidence>
<protein>
    <submittedName>
        <fullName evidence="2">Uncharacterized protein</fullName>
    </submittedName>
</protein>
<organism evidence="2 3">
    <name type="scientific">Stenotrophomonas terrae</name>
    <dbReference type="NCBI Taxonomy" id="405446"/>
    <lineage>
        <taxon>Bacteria</taxon>
        <taxon>Pseudomonadati</taxon>
        <taxon>Pseudomonadota</taxon>
        <taxon>Gammaproteobacteria</taxon>
        <taxon>Lysobacterales</taxon>
        <taxon>Lysobacteraceae</taxon>
        <taxon>Stenotrophomonas</taxon>
    </lineage>
</organism>
<feature type="region of interest" description="Disordered" evidence="1">
    <location>
        <begin position="1"/>
        <end position="104"/>
    </location>
</feature>
<feature type="compositionally biased region" description="Low complexity" evidence="1">
    <location>
        <begin position="22"/>
        <end position="33"/>
    </location>
</feature>
<evidence type="ECO:0000313" key="3">
    <source>
        <dbReference type="Proteomes" id="UP000051863"/>
    </source>
</evidence>
<feature type="compositionally biased region" description="Basic and acidic residues" evidence="1">
    <location>
        <begin position="12"/>
        <end position="21"/>
    </location>
</feature>
<proteinExistence type="predicted"/>
<reference evidence="2 3" key="1">
    <citation type="submission" date="2015-05" db="EMBL/GenBank/DDBJ databases">
        <title>Genome sequencing and analysis of members of genus Stenotrophomonas.</title>
        <authorList>
            <person name="Patil P.P."/>
            <person name="Midha S."/>
            <person name="Patil P.B."/>
        </authorList>
    </citation>
    <scope>NUCLEOTIDE SEQUENCE [LARGE SCALE GENOMIC DNA]</scope>
    <source>
        <strain evidence="2 3">DSM 18941</strain>
    </source>
</reference>
<evidence type="ECO:0000256" key="1">
    <source>
        <dbReference type="SAM" id="MobiDB-lite"/>
    </source>
</evidence>
<accession>A0A0R0D253</accession>
<comment type="caution">
    <text evidence="2">The sequence shown here is derived from an EMBL/GenBank/DDBJ whole genome shotgun (WGS) entry which is preliminary data.</text>
</comment>
<name>A0A0R0D253_9GAMM</name>
<sequence length="104" mass="11992">MSVGSVAAEGDPVERKLEQRQRQQQQQQQQQQEQEQEQEQKLPLPNPPLCCAQGRGLEQKQMQMPKAGPLPKTKQRRALPALFQFVPHARPRRRQPGRERLPPA</sequence>
<dbReference type="AlphaFoldDB" id="A0A0R0D253"/>
<dbReference type="Proteomes" id="UP000051863">
    <property type="component" value="Unassembled WGS sequence"/>
</dbReference>
<gene>
    <name evidence="2" type="ORF">ABB27_03030</name>
</gene>
<keyword evidence="3" id="KW-1185">Reference proteome</keyword>